<dbReference type="Proteomes" id="UP000317010">
    <property type="component" value="Unassembled WGS sequence"/>
</dbReference>
<dbReference type="SUPFAM" id="SSF53448">
    <property type="entry name" value="Nucleotide-diphospho-sugar transferases"/>
    <property type="match status" value="1"/>
</dbReference>
<dbReference type="AlphaFoldDB" id="A0A562U807"/>
<dbReference type="RefSeq" id="WP_170227718.1">
    <property type="nucleotide sequence ID" value="NZ_VLLI01000004.1"/>
</dbReference>
<comment type="caution">
    <text evidence="1">The sequence shown here is derived from an EMBL/GenBank/DDBJ whole genome shotgun (WGS) entry which is preliminary data.</text>
</comment>
<accession>A0A562U807</accession>
<keyword evidence="2" id="KW-1185">Reference proteome</keyword>
<dbReference type="Gene3D" id="3.90.550.10">
    <property type="entry name" value="Spore Coat Polysaccharide Biosynthesis Protein SpsA, Chain A"/>
    <property type="match status" value="1"/>
</dbReference>
<proteinExistence type="predicted"/>
<dbReference type="InterPro" id="IPR002495">
    <property type="entry name" value="Glyco_trans_8"/>
</dbReference>
<dbReference type="Pfam" id="PF01501">
    <property type="entry name" value="Glyco_transf_8"/>
    <property type="match status" value="1"/>
</dbReference>
<sequence>MLITENITQKSIDFLKAKGLKYKTVQAIENPHKLENDERNFKLMFTKLHIFELYEYDKVVYIDADMLVCNNIEELFNHDDLSAVVAGGLYPGHESWIDFNAGFLVVEPNEDRFNKLIKSISELPSKDGGDQGFLNVYYSNWPTNKQLHLDHRFNVPSGYIDEYCRLPDYYFEYKRRSLRTNIAVIHYWGKYKPWEIDLKILKRKSDIKWEQSLILWWDVFEKTINDSHPNLLA</sequence>
<reference evidence="1 2" key="1">
    <citation type="submission" date="2019-07" db="EMBL/GenBank/DDBJ databases">
        <title>Genomic Encyclopedia of Archaeal and Bacterial Type Strains, Phase II (KMG-II): from individual species to whole genera.</title>
        <authorList>
            <person name="Goeker M."/>
        </authorList>
    </citation>
    <scope>NUCLEOTIDE SEQUENCE [LARGE SCALE GENOMIC DNA]</scope>
    <source>
        <strain evidence="1 2">ATCC BAA-1854</strain>
    </source>
</reference>
<evidence type="ECO:0000313" key="2">
    <source>
        <dbReference type="Proteomes" id="UP000317010"/>
    </source>
</evidence>
<name>A0A562U807_9SPHI</name>
<dbReference type="PANTHER" id="PTHR11183">
    <property type="entry name" value="GLYCOGENIN SUBFAMILY MEMBER"/>
    <property type="match status" value="1"/>
</dbReference>
<dbReference type="InterPro" id="IPR029044">
    <property type="entry name" value="Nucleotide-diphossugar_trans"/>
</dbReference>
<protein>
    <submittedName>
        <fullName evidence="1">Glycogenin glucosyltransferase</fullName>
    </submittedName>
</protein>
<dbReference type="InterPro" id="IPR050587">
    <property type="entry name" value="GNT1/Glycosyltrans_8"/>
</dbReference>
<organism evidence="1 2">
    <name type="scientific">Mucilaginibacter frigoritolerans</name>
    <dbReference type="NCBI Taxonomy" id="652788"/>
    <lineage>
        <taxon>Bacteria</taxon>
        <taxon>Pseudomonadati</taxon>
        <taxon>Bacteroidota</taxon>
        <taxon>Sphingobacteriia</taxon>
        <taxon>Sphingobacteriales</taxon>
        <taxon>Sphingobacteriaceae</taxon>
        <taxon>Mucilaginibacter</taxon>
    </lineage>
</organism>
<evidence type="ECO:0000313" key="1">
    <source>
        <dbReference type="EMBL" id="TWJ01537.1"/>
    </source>
</evidence>
<gene>
    <name evidence="1" type="ORF">JN11_01688</name>
</gene>
<dbReference type="EMBL" id="VLLI01000004">
    <property type="protein sequence ID" value="TWJ01537.1"/>
    <property type="molecule type" value="Genomic_DNA"/>
</dbReference>
<keyword evidence="1" id="KW-0808">Transferase</keyword>
<dbReference type="GO" id="GO:0016757">
    <property type="term" value="F:glycosyltransferase activity"/>
    <property type="evidence" value="ECO:0007669"/>
    <property type="project" value="InterPro"/>
</dbReference>